<dbReference type="InterPro" id="IPR016634">
    <property type="entry name" value="CapW-like"/>
</dbReference>
<reference evidence="4 5" key="2">
    <citation type="journal article" date="2023" name="Plant Pathol.">
        <title>Dismantling and reorganizing Pseudomonas marginalis sensu#lato.</title>
        <authorList>
            <person name="Sawada H."/>
            <person name="Fujikawa T."/>
            <person name="Satou M."/>
        </authorList>
    </citation>
    <scope>NUCLEOTIDE SEQUENCE [LARGE SCALE GENOMIC DNA]</scope>
    <source>
        <strain evidence="4 5">MAFF 302030</strain>
    </source>
</reference>
<accession>A0A9X2C5U7</accession>
<feature type="domain" description="DNA-binding transcriptional repressor CapW C-terminal dimerisation" evidence="2">
    <location>
        <begin position="184"/>
        <end position="251"/>
    </location>
</feature>
<sequence>MNRSDLTSFFRISVPQASLDLAKYSELAPENLVYDRTLKSYVASKDFQPVFANKDGAQYLNELQWKELGSGRESESFIGWAPPVANLPFPTRKINPDVLIALIRAIQKKQAVVVDYRSMENFEEPTTRILFPTSFANDGFRWHLRAYCFNSLKFKDFVLGRINVVVTEIAPPLPTPEDKEWNTFVDVVIGPNPNYPEKKKMVIEHDYQMHNGEARLRTRLAQLYYLKLRLNLNQQEHLPIDENQQIVLLREEIVDSSEADV</sequence>
<feature type="domain" description="WYL" evidence="1">
    <location>
        <begin position="98"/>
        <end position="163"/>
    </location>
</feature>
<protein>
    <recommendedName>
        <fullName evidence="6">WYL domain-containing protein</fullName>
    </recommendedName>
</protein>
<dbReference type="Pfam" id="PF26109">
    <property type="entry name" value="WHD_BrxR"/>
    <property type="match status" value="1"/>
</dbReference>
<proteinExistence type="predicted"/>
<evidence type="ECO:0000259" key="2">
    <source>
        <dbReference type="Pfam" id="PF26107"/>
    </source>
</evidence>
<evidence type="ECO:0008006" key="6">
    <source>
        <dbReference type="Google" id="ProtNLM"/>
    </source>
</evidence>
<dbReference type="InterPro" id="IPR059019">
    <property type="entry name" value="WHD_CapW"/>
</dbReference>
<dbReference type="PIRSF" id="PIRSF015558">
    <property type="entry name" value="Txn_reg_DeoR_prd"/>
    <property type="match status" value="1"/>
</dbReference>
<dbReference type="InterPro" id="IPR026881">
    <property type="entry name" value="WYL_dom"/>
</dbReference>
<evidence type="ECO:0000259" key="3">
    <source>
        <dbReference type="Pfam" id="PF26109"/>
    </source>
</evidence>
<comment type="caution">
    <text evidence="4">The sequence shown here is derived from an EMBL/GenBank/DDBJ whole genome shotgun (WGS) entry which is preliminary data.</text>
</comment>
<feature type="domain" description="DNA-binding transcriptional repressor CapW winged helix-turn-helix" evidence="3">
    <location>
        <begin position="2"/>
        <end position="64"/>
    </location>
</feature>
<organism evidence="4 5">
    <name type="scientific">Pseudomonas morbosilactucae</name>
    <dbReference type="NCBI Taxonomy" id="2938197"/>
    <lineage>
        <taxon>Bacteria</taxon>
        <taxon>Pseudomonadati</taxon>
        <taxon>Pseudomonadota</taxon>
        <taxon>Gammaproteobacteria</taxon>
        <taxon>Pseudomonadales</taxon>
        <taxon>Pseudomonadaceae</taxon>
        <taxon>Pseudomonas</taxon>
    </lineage>
</organism>
<name>A0A9X2C5U7_9PSED</name>
<gene>
    <name evidence="4" type="ORF">M1B34_10485</name>
</gene>
<dbReference type="Pfam" id="PF13280">
    <property type="entry name" value="WYL"/>
    <property type="match status" value="1"/>
</dbReference>
<reference evidence="4 5" key="1">
    <citation type="journal article" date="2022" name="Int. J. Syst. Evol. Microbiol.">
        <title>Pseudomonas aegrilactucae sp. nov. and Pseudomonas morbosilactucae sp. nov., pathogens causing bacterial rot of lettuce in Japan.</title>
        <authorList>
            <person name="Sawada H."/>
            <person name="Fujikawa T."/>
            <person name="Satou M."/>
        </authorList>
    </citation>
    <scope>NUCLEOTIDE SEQUENCE [LARGE SCALE GENOMIC DNA]</scope>
    <source>
        <strain evidence="4 5">MAFF 302030</strain>
    </source>
</reference>
<evidence type="ECO:0000259" key="1">
    <source>
        <dbReference type="Pfam" id="PF13280"/>
    </source>
</evidence>
<dbReference type="RefSeq" id="WP_268265080.1">
    <property type="nucleotide sequence ID" value="NZ_JALQCW010000021.1"/>
</dbReference>
<dbReference type="InterPro" id="IPR059020">
    <property type="entry name" value="CapW_CTD"/>
</dbReference>
<dbReference type="AlphaFoldDB" id="A0A9X2C5U7"/>
<dbReference type="Pfam" id="PF26107">
    <property type="entry name" value="BrxR_CTD"/>
    <property type="match status" value="1"/>
</dbReference>
<evidence type="ECO:0000313" key="5">
    <source>
        <dbReference type="Proteomes" id="UP001155059"/>
    </source>
</evidence>
<evidence type="ECO:0000313" key="4">
    <source>
        <dbReference type="EMBL" id="MCK9798140.1"/>
    </source>
</evidence>
<dbReference type="PROSITE" id="PS52050">
    <property type="entry name" value="WYL"/>
    <property type="match status" value="1"/>
</dbReference>
<dbReference type="Proteomes" id="UP001155059">
    <property type="component" value="Unassembled WGS sequence"/>
</dbReference>
<dbReference type="EMBL" id="JALQCW010000021">
    <property type="protein sequence ID" value="MCK9798140.1"/>
    <property type="molecule type" value="Genomic_DNA"/>
</dbReference>